<keyword evidence="2" id="KW-1185">Reference proteome</keyword>
<dbReference type="Proteomes" id="UP001160301">
    <property type="component" value="Unassembled WGS sequence"/>
</dbReference>
<evidence type="ECO:0008006" key="3">
    <source>
        <dbReference type="Google" id="ProtNLM"/>
    </source>
</evidence>
<sequence>MRRPRWPPVLSLGLLGCLTFSLVPLGCSSARIYRPPAPDDRPRVPEATAERLRACVDELSGTIEPGYYTLDASVKVDQEGRVVEVETTGQPNPDVGGCMRIALRGMTLPEDVLARGLLRRPAAANGQVMPERGPIGEVVTVVVVVTVVFTEVIIEAFAIAVGVTVTATVAAGTAEAFAKRKKKRVTCQENLIACLHTGWGGKRGSNQGASLCEACFKQCRDHVWPPSVDMSWGFESCEFPGYREYKE</sequence>
<dbReference type="EMBL" id="JARZHI010000001">
    <property type="protein sequence ID" value="MDI1427969.1"/>
    <property type="molecule type" value="Genomic_DNA"/>
</dbReference>
<dbReference type="PROSITE" id="PS51257">
    <property type="entry name" value="PROKAR_LIPOPROTEIN"/>
    <property type="match status" value="1"/>
</dbReference>
<gene>
    <name evidence="1" type="ORF">QHF89_00620</name>
</gene>
<name>A0ABT6NI44_9BACT</name>
<protein>
    <recommendedName>
        <fullName evidence="3">Lipoprotein</fullName>
    </recommendedName>
</protein>
<accession>A0ABT6NI44</accession>
<proteinExistence type="predicted"/>
<comment type="caution">
    <text evidence="1">The sequence shown here is derived from an EMBL/GenBank/DDBJ whole genome shotgun (WGS) entry which is preliminary data.</text>
</comment>
<evidence type="ECO:0000313" key="2">
    <source>
        <dbReference type="Proteomes" id="UP001160301"/>
    </source>
</evidence>
<evidence type="ECO:0000313" key="1">
    <source>
        <dbReference type="EMBL" id="MDI1427969.1"/>
    </source>
</evidence>
<organism evidence="1 2">
    <name type="scientific">Polyangium sorediatum</name>
    <dbReference type="NCBI Taxonomy" id="889274"/>
    <lineage>
        <taxon>Bacteria</taxon>
        <taxon>Pseudomonadati</taxon>
        <taxon>Myxococcota</taxon>
        <taxon>Polyangia</taxon>
        <taxon>Polyangiales</taxon>
        <taxon>Polyangiaceae</taxon>
        <taxon>Polyangium</taxon>
    </lineage>
</organism>
<reference evidence="1 2" key="1">
    <citation type="submission" date="2023-04" db="EMBL/GenBank/DDBJ databases">
        <title>The genome sequence of Polyangium sorediatum DSM14670.</title>
        <authorList>
            <person name="Zhang X."/>
        </authorList>
    </citation>
    <scope>NUCLEOTIDE SEQUENCE [LARGE SCALE GENOMIC DNA]</scope>
    <source>
        <strain evidence="1 2">DSM 14670</strain>
    </source>
</reference>
<dbReference type="RefSeq" id="WP_136965154.1">
    <property type="nucleotide sequence ID" value="NZ_JARZHI010000001.1"/>
</dbReference>